<proteinExistence type="predicted"/>
<keyword evidence="2" id="KW-1185">Reference proteome</keyword>
<sequence length="129" mass="14288">MFALSLRSLTSVGFGQNALVTRSQASVSKPIQLTSRPDGRSVAFLWGQECAHASRHMRPNPVTSEMEHLRRRYSPSVVLPADLERARLICASEACSTEQKSVYLHGEVVFFTILEGIVQHDVAFAKVFA</sequence>
<dbReference type="AlphaFoldDB" id="A0A3S5BVC1"/>
<evidence type="ECO:0000313" key="1">
    <source>
        <dbReference type="EMBL" id="VEL41778.1"/>
    </source>
</evidence>
<dbReference type="EMBL" id="CAAALY010270959">
    <property type="protein sequence ID" value="VEL41778.1"/>
    <property type="molecule type" value="Genomic_DNA"/>
</dbReference>
<evidence type="ECO:0000313" key="2">
    <source>
        <dbReference type="Proteomes" id="UP000784294"/>
    </source>
</evidence>
<comment type="caution">
    <text evidence="1">The sequence shown here is derived from an EMBL/GenBank/DDBJ whole genome shotgun (WGS) entry which is preliminary data.</text>
</comment>
<protein>
    <submittedName>
        <fullName evidence="1">Uncharacterized protein</fullName>
    </submittedName>
</protein>
<dbReference type="Proteomes" id="UP000784294">
    <property type="component" value="Unassembled WGS sequence"/>
</dbReference>
<organism evidence="1 2">
    <name type="scientific">Protopolystoma xenopodis</name>
    <dbReference type="NCBI Taxonomy" id="117903"/>
    <lineage>
        <taxon>Eukaryota</taxon>
        <taxon>Metazoa</taxon>
        <taxon>Spiralia</taxon>
        <taxon>Lophotrochozoa</taxon>
        <taxon>Platyhelminthes</taxon>
        <taxon>Monogenea</taxon>
        <taxon>Polyopisthocotylea</taxon>
        <taxon>Polystomatidea</taxon>
        <taxon>Polystomatidae</taxon>
        <taxon>Protopolystoma</taxon>
    </lineage>
</organism>
<reference evidence="1" key="1">
    <citation type="submission" date="2018-11" db="EMBL/GenBank/DDBJ databases">
        <authorList>
            <consortium name="Pathogen Informatics"/>
        </authorList>
    </citation>
    <scope>NUCLEOTIDE SEQUENCE</scope>
</reference>
<gene>
    <name evidence="1" type="ORF">PXEA_LOCUS35218</name>
</gene>
<accession>A0A3S5BVC1</accession>
<name>A0A3S5BVC1_9PLAT</name>